<dbReference type="InterPro" id="IPR001005">
    <property type="entry name" value="SANT/Myb"/>
</dbReference>
<dbReference type="GO" id="GO:0042162">
    <property type="term" value="F:telomeric DNA binding"/>
    <property type="evidence" value="ECO:0007669"/>
    <property type="project" value="UniProtKB-ARBA"/>
</dbReference>
<dbReference type="OrthoDB" id="2020981at2759"/>
<dbReference type="PANTHER" id="PTHR21717:SF72">
    <property type="entry name" value="TELOMERE-BINDING PROTEIN 1"/>
    <property type="match status" value="1"/>
</dbReference>
<dbReference type="Proteomes" id="UP000636709">
    <property type="component" value="Unassembled WGS sequence"/>
</dbReference>
<accession>A0A835BNF2</accession>
<keyword evidence="1" id="KW-0238">DNA-binding</keyword>
<dbReference type="SUPFAM" id="SSF54236">
    <property type="entry name" value="Ubiquitin-like"/>
    <property type="match status" value="1"/>
</dbReference>
<feature type="region of interest" description="Disordered" evidence="2">
    <location>
        <begin position="617"/>
        <end position="636"/>
    </location>
</feature>
<dbReference type="InterPro" id="IPR017930">
    <property type="entry name" value="Myb_dom"/>
</dbReference>
<feature type="domain" description="HTH myb-type" evidence="5">
    <location>
        <begin position="530"/>
        <end position="589"/>
    </location>
</feature>
<reference evidence="6" key="1">
    <citation type="submission" date="2020-07" db="EMBL/GenBank/DDBJ databases">
        <title>Genome sequence and genetic diversity analysis of an under-domesticated orphan crop, white fonio (Digitaria exilis).</title>
        <authorList>
            <person name="Bennetzen J.L."/>
            <person name="Chen S."/>
            <person name="Ma X."/>
            <person name="Wang X."/>
            <person name="Yssel A.E.J."/>
            <person name="Chaluvadi S.R."/>
            <person name="Johnson M."/>
            <person name="Gangashetty P."/>
            <person name="Hamidou F."/>
            <person name="Sanogo M.D."/>
            <person name="Zwaenepoel A."/>
            <person name="Wallace J."/>
            <person name="Van De Peer Y."/>
            <person name="Van Deynze A."/>
        </authorList>
    </citation>
    <scope>NUCLEOTIDE SEQUENCE</scope>
    <source>
        <tissue evidence="6">Leaves</tissue>
    </source>
</reference>
<evidence type="ECO:0000259" key="5">
    <source>
        <dbReference type="PROSITE" id="PS51294"/>
    </source>
</evidence>
<dbReference type="InterPro" id="IPR031105">
    <property type="entry name" value="TRP_plant"/>
</dbReference>
<organism evidence="6 7">
    <name type="scientific">Digitaria exilis</name>
    <dbReference type="NCBI Taxonomy" id="1010633"/>
    <lineage>
        <taxon>Eukaryota</taxon>
        <taxon>Viridiplantae</taxon>
        <taxon>Streptophyta</taxon>
        <taxon>Embryophyta</taxon>
        <taxon>Tracheophyta</taxon>
        <taxon>Spermatophyta</taxon>
        <taxon>Magnoliopsida</taxon>
        <taxon>Liliopsida</taxon>
        <taxon>Poales</taxon>
        <taxon>Poaceae</taxon>
        <taxon>PACMAD clade</taxon>
        <taxon>Panicoideae</taxon>
        <taxon>Panicodae</taxon>
        <taxon>Paniceae</taxon>
        <taxon>Anthephorinae</taxon>
        <taxon>Digitaria</taxon>
    </lineage>
</organism>
<dbReference type="PROSITE" id="PS50053">
    <property type="entry name" value="UBIQUITIN_2"/>
    <property type="match status" value="1"/>
</dbReference>
<dbReference type="PANTHER" id="PTHR21717">
    <property type="entry name" value="TELOMERIC REPEAT BINDING PROTEIN"/>
    <property type="match status" value="1"/>
</dbReference>
<sequence length="636" mass="69793">MVMRKRSDNGSRGRRIANTPRVPNSARGKRSTRKKKDDMRAFDLLATVAETLLDDQDNSANAPNASGAAKAKNKKAVKEEHYDEILPLKNMVTEKDSRSGCALGSDGTCAFPRQANNRSADNSSTRNEVGSVLESLTVKSNMLVRDSLVSRARPCETSRGPGIIPEFEAHGICHPGSSSSAEAEQKHQAEQVIRTQEDGHAVVLHSLLDSADLDGRPPALGEVQYIANREDDENSSGCTHPSTTGDKGCKPQYLGNHRIRKLLASKVRKAADNKIYGGIPSKSSKLNLCSKKIPATRQKMQRTIFKKKKLAHRATSFAKEMLNEARGTSFSTEGRNKSCGSDNYHVKLRIKSFNIPELFIDVPENATIGSLKRTVMDVVNSIIQGGLRVGVLLQGKDIQDDNKTLRQAGICHDKKLNNIDFTLECEGGQDSPSGVVIPEHMDLLGADVVEPLARVKCEEPFPETGGDDNQQLTPPYRSRSLSDLYSDVHPVEMASQDASASSQAIVPVAPSDDGALAIVPHCRPRRTEIGQRRTRTPFHVDEVEALVDAVELIGTGRWRAVKMHAFDHADHRTYVDLKDKWKTLVHTASIAPHQRRGEPVPQELLDRVLAAQAYWTEHQQDKPPRGKAALPAICPA</sequence>
<feature type="region of interest" description="Disordered" evidence="2">
    <location>
        <begin position="230"/>
        <end position="251"/>
    </location>
</feature>
<name>A0A835BNF2_9POAL</name>
<dbReference type="InterPro" id="IPR000626">
    <property type="entry name" value="Ubiquitin-like_dom"/>
</dbReference>
<feature type="domain" description="Myb-like" evidence="4">
    <location>
        <begin position="530"/>
        <end position="585"/>
    </location>
</feature>
<dbReference type="InterPro" id="IPR009057">
    <property type="entry name" value="Homeodomain-like_sf"/>
</dbReference>
<feature type="compositionally biased region" description="Polar residues" evidence="2">
    <location>
        <begin position="235"/>
        <end position="245"/>
    </location>
</feature>
<dbReference type="SUPFAM" id="SSF46689">
    <property type="entry name" value="Homeodomain-like"/>
    <property type="match status" value="1"/>
</dbReference>
<feature type="compositionally biased region" description="Basic and acidic residues" evidence="2">
    <location>
        <begin position="1"/>
        <end position="11"/>
    </location>
</feature>
<dbReference type="EMBL" id="JACEFO010001778">
    <property type="protein sequence ID" value="KAF8703447.1"/>
    <property type="molecule type" value="Genomic_DNA"/>
</dbReference>
<comment type="caution">
    <text evidence="6">The sequence shown here is derived from an EMBL/GenBank/DDBJ whole genome shotgun (WGS) entry which is preliminary data.</text>
</comment>
<evidence type="ECO:0000313" key="7">
    <source>
        <dbReference type="Proteomes" id="UP000636709"/>
    </source>
</evidence>
<proteinExistence type="predicted"/>
<dbReference type="PROSITE" id="PS51294">
    <property type="entry name" value="HTH_MYB"/>
    <property type="match status" value="1"/>
</dbReference>
<evidence type="ECO:0000259" key="4">
    <source>
        <dbReference type="PROSITE" id="PS50090"/>
    </source>
</evidence>
<dbReference type="CDD" id="cd11660">
    <property type="entry name" value="SANT_TRF"/>
    <property type="match status" value="1"/>
</dbReference>
<keyword evidence="7" id="KW-1185">Reference proteome</keyword>
<dbReference type="PROSITE" id="PS50090">
    <property type="entry name" value="MYB_LIKE"/>
    <property type="match status" value="1"/>
</dbReference>
<gene>
    <name evidence="6" type="ORF">HU200_032252</name>
</gene>
<evidence type="ECO:0000256" key="2">
    <source>
        <dbReference type="SAM" id="MobiDB-lite"/>
    </source>
</evidence>
<dbReference type="AlphaFoldDB" id="A0A835BNF2"/>
<dbReference type="InterPro" id="IPR057625">
    <property type="entry name" value="TPR1-6-like_ubiquitin"/>
</dbReference>
<dbReference type="InterPro" id="IPR029071">
    <property type="entry name" value="Ubiquitin-like_domsf"/>
</dbReference>
<dbReference type="Gene3D" id="1.10.246.220">
    <property type="match status" value="1"/>
</dbReference>
<dbReference type="Pfam" id="PF23603">
    <property type="entry name" value="Ubiquitin_TPR1"/>
    <property type="match status" value="1"/>
</dbReference>
<feature type="region of interest" description="Disordered" evidence="2">
    <location>
        <begin position="1"/>
        <end position="40"/>
    </location>
</feature>
<dbReference type="SMART" id="SM00717">
    <property type="entry name" value="SANT"/>
    <property type="match status" value="1"/>
</dbReference>
<evidence type="ECO:0000313" key="6">
    <source>
        <dbReference type="EMBL" id="KAF8703447.1"/>
    </source>
</evidence>
<feature type="domain" description="Ubiquitin-like" evidence="3">
    <location>
        <begin position="346"/>
        <end position="410"/>
    </location>
</feature>
<evidence type="ECO:0000259" key="3">
    <source>
        <dbReference type="PROSITE" id="PS50053"/>
    </source>
</evidence>
<protein>
    <submittedName>
        <fullName evidence="6">Uncharacterized protein</fullName>
    </submittedName>
</protein>
<evidence type="ECO:0000256" key="1">
    <source>
        <dbReference type="ARBA" id="ARBA00023125"/>
    </source>
</evidence>